<sequence>MNLSPKSKKHFECEDIEKYIQQYLDNMLDEEKKRLFEEHIEYCLPCDKKVEFEKKFKEVVRLKVKQELPKEVVQQKIKFILKSLK</sequence>
<dbReference type="AlphaFoldDB" id="H1XV66"/>
<gene>
    <name evidence="2" type="ORF">Cabys_11</name>
    <name evidence="3" type="ORF">Calab_0938</name>
</gene>
<name>H1XV66_CALAY</name>
<dbReference type="KEGG" id="caby:Cabys_11"/>
<keyword evidence="2" id="KW-0862">Zinc</keyword>
<evidence type="ECO:0000313" key="3">
    <source>
        <dbReference type="EMBL" id="EHO40572.1"/>
    </source>
</evidence>
<dbReference type="Pfam" id="PF13490">
    <property type="entry name" value="zf-HC2"/>
    <property type="match status" value="1"/>
</dbReference>
<dbReference type="InterPro" id="IPR027383">
    <property type="entry name" value="Znf_put"/>
</dbReference>
<dbReference type="InParanoid" id="H1XV66"/>
<evidence type="ECO:0000313" key="2">
    <source>
        <dbReference type="EMBL" id="APF16762.1"/>
    </source>
</evidence>
<reference evidence="2 5" key="2">
    <citation type="submission" date="2016-11" db="EMBL/GenBank/DDBJ databases">
        <title>Genomic analysis of Caldithrix abyssi and proposal of a novel bacterial phylum Caldithrichaeota.</title>
        <authorList>
            <person name="Kublanov I."/>
            <person name="Sigalova O."/>
            <person name="Gavrilov S."/>
            <person name="Lebedinsky A."/>
            <person name="Ivanova N."/>
            <person name="Daum C."/>
            <person name="Reddy T."/>
            <person name="Klenk H.P."/>
            <person name="Goker M."/>
            <person name="Reva O."/>
            <person name="Miroshnichenko M."/>
            <person name="Kyprides N."/>
            <person name="Woyke T."/>
            <person name="Gelfand M."/>
        </authorList>
    </citation>
    <scope>NUCLEOTIDE SEQUENCE [LARGE SCALE GENOMIC DNA]</scope>
    <source>
        <strain evidence="2 5">LF13</strain>
    </source>
</reference>
<organism evidence="3 4">
    <name type="scientific">Caldithrix abyssi DSM 13497</name>
    <dbReference type="NCBI Taxonomy" id="880073"/>
    <lineage>
        <taxon>Bacteria</taxon>
        <taxon>Pseudomonadati</taxon>
        <taxon>Calditrichota</taxon>
        <taxon>Calditrichia</taxon>
        <taxon>Calditrichales</taxon>
        <taxon>Calditrichaceae</taxon>
        <taxon>Caldithrix</taxon>
    </lineage>
</organism>
<dbReference type="Proteomes" id="UP000004671">
    <property type="component" value="Chromosome"/>
</dbReference>
<dbReference type="RefSeq" id="WP_006927591.1">
    <property type="nucleotide sequence ID" value="NZ_CM001402.1"/>
</dbReference>
<dbReference type="EMBL" id="CP018099">
    <property type="protein sequence ID" value="APF16762.1"/>
    <property type="molecule type" value="Genomic_DNA"/>
</dbReference>
<feature type="domain" description="Putative zinc-finger" evidence="1">
    <location>
        <begin position="13"/>
        <end position="46"/>
    </location>
</feature>
<evidence type="ECO:0000313" key="5">
    <source>
        <dbReference type="Proteomes" id="UP000183868"/>
    </source>
</evidence>
<protein>
    <submittedName>
        <fullName evidence="2">Zinc-finger</fullName>
    </submittedName>
</protein>
<dbReference type="STRING" id="880073.Cabys_11"/>
<dbReference type="Proteomes" id="UP000183868">
    <property type="component" value="Chromosome"/>
</dbReference>
<keyword evidence="2" id="KW-0479">Metal-binding</keyword>
<reference evidence="3 4" key="1">
    <citation type="submission" date="2011-09" db="EMBL/GenBank/DDBJ databases">
        <title>The permanent draft genome of Caldithrix abyssi DSM 13497.</title>
        <authorList>
            <consortium name="US DOE Joint Genome Institute (JGI-PGF)"/>
            <person name="Lucas S."/>
            <person name="Han J."/>
            <person name="Lapidus A."/>
            <person name="Bruce D."/>
            <person name="Goodwin L."/>
            <person name="Pitluck S."/>
            <person name="Peters L."/>
            <person name="Kyrpides N."/>
            <person name="Mavromatis K."/>
            <person name="Ivanova N."/>
            <person name="Mikhailova N."/>
            <person name="Chertkov O."/>
            <person name="Detter J.C."/>
            <person name="Tapia R."/>
            <person name="Han C."/>
            <person name="Land M."/>
            <person name="Hauser L."/>
            <person name="Markowitz V."/>
            <person name="Cheng J.-F."/>
            <person name="Hugenholtz P."/>
            <person name="Woyke T."/>
            <person name="Wu D."/>
            <person name="Spring S."/>
            <person name="Brambilla E."/>
            <person name="Klenk H.-P."/>
            <person name="Eisen J.A."/>
        </authorList>
    </citation>
    <scope>NUCLEOTIDE SEQUENCE [LARGE SCALE GENOMIC DNA]</scope>
    <source>
        <strain evidence="3 4">DSM 13497</strain>
    </source>
</reference>
<keyword evidence="2" id="KW-0863">Zinc-finger</keyword>
<keyword evidence="4" id="KW-1185">Reference proteome</keyword>
<dbReference type="EMBL" id="CM001402">
    <property type="protein sequence ID" value="EHO40572.1"/>
    <property type="molecule type" value="Genomic_DNA"/>
</dbReference>
<dbReference type="PaxDb" id="880073-Calab_0938"/>
<evidence type="ECO:0000259" key="1">
    <source>
        <dbReference type="Pfam" id="PF13490"/>
    </source>
</evidence>
<accession>H1XV66</accession>
<evidence type="ECO:0000313" key="4">
    <source>
        <dbReference type="Proteomes" id="UP000004671"/>
    </source>
</evidence>
<proteinExistence type="predicted"/>
<dbReference type="HOGENOM" id="CLU_2506463_0_0_0"/>
<dbReference type="GO" id="GO:0008270">
    <property type="term" value="F:zinc ion binding"/>
    <property type="evidence" value="ECO:0007669"/>
    <property type="project" value="UniProtKB-KW"/>
</dbReference>